<dbReference type="InterPro" id="IPR035237">
    <property type="entry name" value="DUF5341"/>
</dbReference>
<sequence>MKETTTSLVQDELTLGEPATRARMCVRLLRFFIGLTITAFIIAACIIKSATGGSGYSNAVAVRGEADTPSTIVGQLVERGGFQAWAVGAGIYLFAKIAYDTSKVTAAVCNPEALIAITSYVAYAPTLCAGAYVIGAMSGAMSAGLALYAGYKGWQWSGPGGMAEREDVASFYSPLLNNTLYVGGDHTADYDSELATILGSVYNDVVHLGVYYDNSTGIVKRDSRPSMTSWTVLHDNMMITSYHRPDQLGAAATAYKAYATNTTRVGKRQDGEWVSYSVYGENVDYERYPVAHLQEEADACYESLGNMITSQVQPCTQRECYAMDQKVCAAVGFSSDAGVNSAMVGEAYFYAYGGVDGECDSG</sequence>
<proteinExistence type="evidence at transcript level"/>
<feature type="transmembrane region" description="Helical" evidence="1">
    <location>
        <begin position="28"/>
        <end position="50"/>
    </location>
</feature>
<keyword evidence="1" id="KW-1133">Transmembrane helix</keyword>
<keyword evidence="1" id="KW-0812">Transmembrane</keyword>
<accession>E9P9Y8</accession>
<gene>
    <name evidence="2" type="primary">M2-1</name>
</gene>
<name>E9P9Y8_YEASX</name>
<keyword evidence="1" id="KW-0472">Membrane</keyword>
<organism evidence="2">
    <name type="scientific">Saccharomyces cerevisiae</name>
    <name type="common">Baker's yeast</name>
    <dbReference type="NCBI Taxonomy" id="4932"/>
    <lineage>
        <taxon>Eukaryota</taxon>
        <taxon>Fungi</taxon>
        <taxon>Dikarya</taxon>
        <taxon>Ascomycota</taxon>
        <taxon>Saccharomycotina</taxon>
        <taxon>Saccharomycetes</taxon>
        <taxon>Saccharomycetales</taxon>
        <taxon>Saccharomycetaceae</taxon>
        <taxon>Saccharomyces</taxon>
    </lineage>
</organism>
<evidence type="ECO:0000313" key="2">
    <source>
        <dbReference type="EMBL" id="AAB21819.1"/>
    </source>
</evidence>
<reference evidence="2" key="1">
    <citation type="journal article" date="1992" name="Gene">
        <title>The K2-type killer toxin- and immunity-encoding region from Saccharomyces cerevisiae: structure and expression in yeast.</title>
        <authorList>
            <person name="Meskauskas A."/>
            <person name="Citavicius D."/>
        </authorList>
    </citation>
    <scope>NUCLEOTIDE SEQUENCE</scope>
</reference>
<dbReference type="Pfam" id="PF17276">
    <property type="entry name" value="DUF5341"/>
    <property type="match status" value="1"/>
</dbReference>
<protein>
    <submittedName>
        <fullName evidence="2">M2-1 protein</fullName>
    </submittedName>
</protein>
<evidence type="ECO:0000256" key="1">
    <source>
        <dbReference type="SAM" id="Phobius"/>
    </source>
</evidence>
<dbReference type="AlphaFoldDB" id="E9P9Y8"/>
<dbReference type="EMBL" id="S88081">
    <property type="protein sequence ID" value="AAB21819.1"/>
    <property type="molecule type" value="mRNA"/>
</dbReference>